<name>A0A1N7CX14_9NOCA</name>
<evidence type="ECO:0000256" key="1">
    <source>
        <dbReference type="SAM" id="MobiDB-lite"/>
    </source>
</evidence>
<evidence type="ECO:0000256" key="2">
    <source>
        <dbReference type="SAM" id="Phobius"/>
    </source>
</evidence>
<dbReference type="STRING" id="1344003.SAMN05445060_0414"/>
<reference evidence="3 4" key="1">
    <citation type="submission" date="2017-01" db="EMBL/GenBank/DDBJ databases">
        <authorList>
            <person name="Mah S.A."/>
            <person name="Swanson W.J."/>
            <person name="Moy G.W."/>
            <person name="Vacquier V.D."/>
        </authorList>
    </citation>
    <scope>NUCLEOTIDE SEQUENCE [LARGE SCALE GENOMIC DNA]</scope>
    <source>
        <strain evidence="3 4">CPCC 203464</strain>
    </source>
</reference>
<dbReference type="EMBL" id="FTNT01000001">
    <property type="protein sequence ID" value="SIR68014.1"/>
    <property type="molecule type" value="Genomic_DNA"/>
</dbReference>
<dbReference type="RefSeq" id="WP_234974180.1">
    <property type="nucleotide sequence ID" value="NZ_FTNT01000001.1"/>
</dbReference>
<organism evidence="3 4">
    <name type="scientific">Williamsia sterculiae</name>
    <dbReference type="NCBI Taxonomy" id="1344003"/>
    <lineage>
        <taxon>Bacteria</taxon>
        <taxon>Bacillati</taxon>
        <taxon>Actinomycetota</taxon>
        <taxon>Actinomycetes</taxon>
        <taxon>Mycobacteriales</taxon>
        <taxon>Nocardiaceae</taxon>
        <taxon>Williamsia</taxon>
    </lineage>
</organism>
<evidence type="ECO:0000313" key="3">
    <source>
        <dbReference type="EMBL" id="SIR68014.1"/>
    </source>
</evidence>
<feature type="region of interest" description="Disordered" evidence="1">
    <location>
        <begin position="161"/>
        <end position="187"/>
    </location>
</feature>
<keyword evidence="4" id="KW-1185">Reference proteome</keyword>
<keyword evidence="2" id="KW-0472">Membrane</keyword>
<keyword evidence="2" id="KW-1133">Transmembrane helix</keyword>
<dbReference type="Proteomes" id="UP000186218">
    <property type="component" value="Unassembled WGS sequence"/>
</dbReference>
<evidence type="ECO:0008006" key="5">
    <source>
        <dbReference type="Google" id="ProtNLM"/>
    </source>
</evidence>
<gene>
    <name evidence="3" type="ORF">SAMN05445060_0414</name>
</gene>
<feature type="transmembrane region" description="Helical" evidence="2">
    <location>
        <begin position="20"/>
        <end position="40"/>
    </location>
</feature>
<feature type="compositionally biased region" description="Basic and acidic residues" evidence="1">
    <location>
        <begin position="167"/>
        <end position="187"/>
    </location>
</feature>
<protein>
    <recommendedName>
        <fullName evidence="5">DUF3093 domain-containing protein</fullName>
    </recommendedName>
</protein>
<feature type="transmembrane region" description="Helical" evidence="2">
    <location>
        <begin position="46"/>
        <end position="66"/>
    </location>
</feature>
<dbReference type="AlphaFoldDB" id="A0A1N7CX14"/>
<keyword evidence="2" id="KW-0812">Transmembrane</keyword>
<evidence type="ECO:0000313" key="4">
    <source>
        <dbReference type="Proteomes" id="UP000186218"/>
    </source>
</evidence>
<accession>A0A1N7CX14</accession>
<sequence>MSTEQPTTSRTLYRENGGSWWVVAIGPALVAATLIVEIAGPGQVHWPVLSIFFVVLTGFSVAQVYAARRHVSMELTETTLRQGTKVIRLDDIAEIYPANLGTEHEKWESARALGELTGVPRRRKGIGVRLADGTLAQAWARDVDRFRTELTEAHLAVELGLIGENPGGEKPDGQKPNREKPSREDPE</sequence>
<proteinExistence type="predicted"/>